<keyword evidence="4" id="KW-1185">Reference proteome</keyword>
<name>A0AA38VFD5_9PEZI</name>
<evidence type="ECO:0000313" key="3">
    <source>
        <dbReference type="EMBL" id="KAJ9138046.1"/>
    </source>
</evidence>
<keyword evidence="2" id="KW-0472">Membrane</keyword>
<evidence type="ECO:0000256" key="1">
    <source>
        <dbReference type="SAM" id="MobiDB-lite"/>
    </source>
</evidence>
<feature type="region of interest" description="Disordered" evidence="1">
    <location>
        <begin position="116"/>
        <end position="147"/>
    </location>
</feature>
<feature type="transmembrane region" description="Helical" evidence="2">
    <location>
        <begin position="34"/>
        <end position="54"/>
    </location>
</feature>
<protein>
    <submittedName>
        <fullName evidence="3">Uncharacterized protein</fullName>
    </submittedName>
</protein>
<organism evidence="3 4">
    <name type="scientific">Coniochaeta hoffmannii</name>
    <dbReference type="NCBI Taxonomy" id="91930"/>
    <lineage>
        <taxon>Eukaryota</taxon>
        <taxon>Fungi</taxon>
        <taxon>Dikarya</taxon>
        <taxon>Ascomycota</taxon>
        <taxon>Pezizomycotina</taxon>
        <taxon>Sordariomycetes</taxon>
        <taxon>Sordariomycetidae</taxon>
        <taxon>Coniochaetales</taxon>
        <taxon>Coniochaetaceae</taxon>
        <taxon>Coniochaeta</taxon>
    </lineage>
</organism>
<gene>
    <name evidence="3" type="ORF">NKR19_g7960</name>
</gene>
<sequence length="147" mass="15618">MSFNGADSAGTSSLNPSTTLGGSSGSHDITPGDIAVIVGAVVVLALIVFGVFYYRQLRARRARAEELTLEMGGAQYGLEGCEENGDEGKKDAVATAGAASAAPIWKFVGWKDREKDGKEVQEEMRAREVQEVRDAQPTNETGPYHAV</sequence>
<dbReference type="Proteomes" id="UP001174691">
    <property type="component" value="Unassembled WGS sequence"/>
</dbReference>
<feature type="compositionally biased region" description="Basic and acidic residues" evidence="1">
    <location>
        <begin position="116"/>
        <end position="134"/>
    </location>
</feature>
<feature type="region of interest" description="Disordered" evidence="1">
    <location>
        <begin position="1"/>
        <end position="26"/>
    </location>
</feature>
<proteinExistence type="predicted"/>
<evidence type="ECO:0000313" key="4">
    <source>
        <dbReference type="Proteomes" id="UP001174691"/>
    </source>
</evidence>
<dbReference type="AlphaFoldDB" id="A0AA38VFD5"/>
<dbReference type="EMBL" id="JANBVN010000149">
    <property type="protein sequence ID" value="KAJ9138046.1"/>
    <property type="molecule type" value="Genomic_DNA"/>
</dbReference>
<evidence type="ECO:0000256" key="2">
    <source>
        <dbReference type="SAM" id="Phobius"/>
    </source>
</evidence>
<accession>A0AA38VFD5</accession>
<reference evidence="3" key="1">
    <citation type="submission" date="2022-07" db="EMBL/GenBank/DDBJ databases">
        <title>Fungi with potential for degradation of polypropylene.</title>
        <authorList>
            <person name="Gostincar C."/>
        </authorList>
    </citation>
    <scope>NUCLEOTIDE SEQUENCE</scope>
    <source>
        <strain evidence="3">EXF-13287</strain>
    </source>
</reference>
<keyword evidence="2" id="KW-0812">Transmembrane</keyword>
<keyword evidence="2" id="KW-1133">Transmembrane helix</keyword>
<comment type="caution">
    <text evidence="3">The sequence shown here is derived from an EMBL/GenBank/DDBJ whole genome shotgun (WGS) entry which is preliminary data.</text>
</comment>